<evidence type="ECO:0000256" key="4">
    <source>
        <dbReference type="ARBA" id="ARBA00022989"/>
    </source>
</evidence>
<reference evidence="9" key="1">
    <citation type="submission" date="2023-05" db="EMBL/GenBank/DDBJ databases">
        <title>Draft genome of Pseudofrankia sp. BMG5.37.</title>
        <authorList>
            <person name="Gtari M."/>
            <person name="Ghodhbane F."/>
            <person name="Sbissi I."/>
        </authorList>
    </citation>
    <scope>NUCLEOTIDE SEQUENCE [LARGE SCALE GENOMIC DNA]</scope>
    <source>
        <strain evidence="9">BMG 814</strain>
    </source>
</reference>
<feature type="transmembrane region" description="Helical" evidence="7">
    <location>
        <begin position="165"/>
        <end position="185"/>
    </location>
</feature>
<evidence type="ECO:0000256" key="3">
    <source>
        <dbReference type="ARBA" id="ARBA00022692"/>
    </source>
</evidence>
<evidence type="ECO:0000256" key="5">
    <source>
        <dbReference type="ARBA" id="ARBA00023136"/>
    </source>
</evidence>
<comment type="caution">
    <text evidence="8">The sequence shown here is derived from an EMBL/GenBank/DDBJ whole genome shotgun (WGS) entry which is preliminary data.</text>
</comment>
<organism evidence="8 9">
    <name type="scientific">Blastococcus carthaginiensis</name>
    <dbReference type="NCBI Taxonomy" id="3050034"/>
    <lineage>
        <taxon>Bacteria</taxon>
        <taxon>Bacillati</taxon>
        <taxon>Actinomycetota</taxon>
        <taxon>Actinomycetes</taxon>
        <taxon>Geodermatophilales</taxon>
        <taxon>Geodermatophilaceae</taxon>
        <taxon>Blastococcus</taxon>
    </lineage>
</organism>
<feature type="transmembrane region" description="Helical" evidence="7">
    <location>
        <begin position="54"/>
        <end position="71"/>
    </location>
</feature>
<keyword evidence="3 7" id="KW-0812">Transmembrane</keyword>
<comment type="subcellular location">
    <subcellularLocation>
        <location evidence="1">Cell membrane</location>
        <topology evidence="1">Multi-pass membrane protein</topology>
    </subcellularLocation>
</comment>
<gene>
    <name evidence="8" type="ORF">QOZ88_04120</name>
</gene>
<dbReference type="Proteomes" id="UP001233673">
    <property type="component" value="Unassembled WGS sequence"/>
</dbReference>
<evidence type="ECO:0000256" key="2">
    <source>
        <dbReference type="ARBA" id="ARBA00022475"/>
    </source>
</evidence>
<feature type="transmembrane region" description="Helical" evidence="7">
    <location>
        <begin position="132"/>
        <end position="153"/>
    </location>
</feature>
<evidence type="ECO:0000256" key="6">
    <source>
        <dbReference type="SAM" id="MobiDB-lite"/>
    </source>
</evidence>
<dbReference type="RefSeq" id="WP_305998519.1">
    <property type="nucleotide sequence ID" value="NZ_JASNFN010000002.1"/>
</dbReference>
<sequence length="302" mass="31165">MSGELLAHGGAHGGVVWQTAVLVGAAGALAVAYDVGARRLLAAHPTSSWTWRRWAFPAGLAVLVVALLPPLEPVVAASFPLHMTQHVALLMVAAPLLALGASGLPLLLVLPHRRRRQVAAVRSSSPVRRARAVAALPAVVVAGHAAVVSAWHLPGLYSAALASTAVHVTEHAAFLAVGWWFWSLVTTPATELDGRTALYIAASGLPMNLLGAVLTFAPVPLYPAQTGTGPGALTEQQLAGLLMWVPAGAVYLGLCAVVLLLWLRRLERDSPGGTVLPAPDVPGAREPADAGRLATADGRPAS</sequence>
<dbReference type="Pfam" id="PF09678">
    <property type="entry name" value="Caa3_CtaG"/>
    <property type="match status" value="1"/>
</dbReference>
<keyword evidence="9" id="KW-1185">Reference proteome</keyword>
<keyword evidence="4 7" id="KW-1133">Transmembrane helix</keyword>
<keyword evidence="2" id="KW-1003">Cell membrane</keyword>
<dbReference type="EMBL" id="JASNFN010000002">
    <property type="protein sequence ID" value="MDP5181813.1"/>
    <property type="molecule type" value="Genomic_DNA"/>
</dbReference>
<name>A0ABT9I8D3_9ACTN</name>
<evidence type="ECO:0000256" key="7">
    <source>
        <dbReference type="SAM" id="Phobius"/>
    </source>
</evidence>
<evidence type="ECO:0000313" key="9">
    <source>
        <dbReference type="Proteomes" id="UP001233673"/>
    </source>
</evidence>
<keyword evidence="5 7" id="KW-0472">Membrane</keyword>
<feature type="transmembrane region" description="Helical" evidence="7">
    <location>
        <begin position="241"/>
        <end position="263"/>
    </location>
</feature>
<protein>
    <submittedName>
        <fullName evidence="8">Cytochrome c oxidase assembly protein</fullName>
    </submittedName>
</protein>
<evidence type="ECO:0000313" key="8">
    <source>
        <dbReference type="EMBL" id="MDP5181813.1"/>
    </source>
</evidence>
<feature type="transmembrane region" description="Helical" evidence="7">
    <location>
        <begin position="87"/>
        <end position="111"/>
    </location>
</feature>
<feature type="transmembrane region" description="Helical" evidence="7">
    <location>
        <begin position="197"/>
        <end position="221"/>
    </location>
</feature>
<evidence type="ECO:0000256" key="1">
    <source>
        <dbReference type="ARBA" id="ARBA00004651"/>
    </source>
</evidence>
<proteinExistence type="predicted"/>
<feature type="transmembrane region" description="Helical" evidence="7">
    <location>
        <begin position="15"/>
        <end position="33"/>
    </location>
</feature>
<accession>A0ABT9I8D3</accession>
<dbReference type="InterPro" id="IPR019108">
    <property type="entry name" value="Caa3_assmbl_CtaG-rel"/>
</dbReference>
<feature type="region of interest" description="Disordered" evidence="6">
    <location>
        <begin position="273"/>
        <end position="302"/>
    </location>
</feature>